<reference evidence="8 9" key="1">
    <citation type="journal article" date="2013" name="Int. J. Syst. Evol. Microbiol.">
        <title>Ilumatobacter nonamiense sp. nov. and Ilumatobacter coccineum sp. nov., isolated from seashore sand.</title>
        <authorList>
            <person name="Matsumoto A."/>
            <person name="Kasai H."/>
            <person name="Matsuo Y."/>
            <person name="Shizuri Y."/>
            <person name="Ichikawa N."/>
            <person name="Fujita N."/>
            <person name="Omura S."/>
            <person name="Takahashi Y."/>
        </authorList>
    </citation>
    <scope>NUCLEOTIDE SEQUENCE [LARGE SCALE GENOMIC DNA]</scope>
    <source>
        <strain evidence="9">NBRC 103263 / KCTC 29153 / YM16-304</strain>
    </source>
</reference>
<dbReference type="SUPFAM" id="SSF55811">
    <property type="entry name" value="Nudix"/>
    <property type="match status" value="1"/>
</dbReference>
<evidence type="ECO:0000313" key="8">
    <source>
        <dbReference type="EMBL" id="BAN04161.1"/>
    </source>
</evidence>
<evidence type="ECO:0000256" key="3">
    <source>
        <dbReference type="ARBA" id="ARBA00022723"/>
    </source>
</evidence>
<keyword evidence="6" id="KW-0464">Manganese</keyword>
<keyword evidence="4" id="KW-0378">Hydrolase</keyword>
<dbReference type="EMBL" id="AP012057">
    <property type="protein sequence ID" value="BAN04161.1"/>
    <property type="molecule type" value="Genomic_DNA"/>
</dbReference>
<accession>A0A6C7ECF3</accession>
<dbReference type="InterPro" id="IPR039121">
    <property type="entry name" value="NUDT19"/>
</dbReference>
<evidence type="ECO:0000256" key="4">
    <source>
        <dbReference type="ARBA" id="ARBA00022801"/>
    </source>
</evidence>
<evidence type="ECO:0000256" key="6">
    <source>
        <dbReference type="ARBA" id="ARBA00023211"/>
    </source>
</evidence>
<dbReference type="PROSITE" id="PS51462">
    <property type="entry name" value="NUDIX"/>
    <property type="match status" value="1"/>
</dbReference>
<evidence type="ECO:0000256" key="5">
    <source>
        <dbReference type="ARBA" id="ARBA00022842"/>
    </source>
</evidence>
<dbReference type="AlphaFoldDB" id="A0A6C7ECF3"/>
<organism evidence="8 9">
    <name type="scientific">Ilumatobacter coccineus (strain NBRC 103263 / KCTC 29153 / YM16-304)</name>
    <dbReference type="NCBI Taxonomy" id="1313172"/>
    <lineage>
        <taxon>Bacteria</taxon>
        <taxon>Bacillati</taxon>
        <taxon>Actinomycetota</taxon>
        <taxon>Acidimicrobiia</taxon>
        <taxon>Acidimicrobiales</taxon>
        <taxon>Ilumatobacteraceae</taxon>
        <taxon>Ilumatobacter</taxon>
    </lineage>
</organism>
<comment type="cofactor">
    <cofactor evidence="1">
        <name>Mn(2+)</name>
        <dbReference type="ChEBI" id="CHEBI:29035"/>
    </cofactor>
</comment>
<name>A0A6C7ECF3_ILUCY</name>
<keyword evidence="5" id="KW-0460">Magnesium</keyword>
<dbReference type="PANTHER" id="PTHR12318:SF0">
    <property type="entry name" value="ACYL-COENZYME A DIPHOSPHATASE NUDT19"/>
    <property type="match status" value="1"/>
</dbReference>
<sequence length="281" mass="30716">MADDFDPRTVPVRPAATVMMVRDRDGHDGIEVFMLRRTGRATFGAGMYVFPGGRVDDVDGAAAIEPFCRGLDDANASAQMRLEAGGLAYWVASIRECFEEAGILLATKRDGSELVLNADDRHAVHDGTLSMAELCRRDDLVLELSTTQYVDHWITPMGENRRFDTRFFVTEAPAGQEGVHDDKETVDSLWVSPADALSMMEAGELQMMPPTVANLTWLAQHASAADAVAAGEALTDISPVLPKLKRDENGKFIGISRPGDDDYLTLDVDDPELAKYPELQA</sequence>
<evidence type="ECO:0000256" key="1">
    <source>
        <dbReference type="ARBA" id="ARBA00001936"/>
    </source>
</evidence>
<dbReference type="KEGG" id="aym:YM304_38470"/>
<feature type="domain" description="Nudix hydrolase" evidence="7">
    <location>
        <begin position="11"/>
        <end position="213"/>
    </location>
</feature>
<dbReference type="PANTHER" id="PTHR12318">
    <property type="entry name" value="TESTOSTERONE-REGULATED PROTEIN RP2"/>
    <property type="match status" value="1"/>
</dbReference>
<evidence type="ECO:0000259" key="7">
    <source>
        <dbReference type="PROSITE" id="PS51462"/>
    </source>
</evidence>
<evidence type="ECO:0000256" key="2">
    <source>
        <dbReference type="ARBA" id="ARBA00001946"/>
    </source>
</evidence>
<dbReference type="CDD" id="cd18870">
    <property type="entry name" value="NUDIX_AcylCoAdiphos_Nudt19"/>
    <property type="match status" value="1"/>
</dbReference>
<dbReference type="GO" id="GO:0046872">
    <property type="term" value="F:metal ion binding"/>
    <property type="evidence" value="ECO:0007669"/>
    <property type="project" value="UniProtKB-KW"/>
</dbReference>
<proteinExistence type="predicted"/>
<dbReference type="InterPro" id="IPR015797">
    <property type="entry name" value="NUDIX_hydrolase-like_dom_sf"/>
</dbReference>
<dbReference type="RefSeq" id="WP_015443408.1">
    <property type="nucleotide sequence ID" value="NC_020520.1"/>
</dbReference>
<keyword evidence="3" id="KW-0479">Metal-binding</keyword>
<gene>
    <name evidence="8" type="ORF">YM304_38470</name>
</gene>
<dbReference type="InterPro" id="IPR000086">
    <property type="entry name" value="NUDIX_hydrolase_dom"/>
</dbReference>
<dbReference type="GO" id="GO:0016818">
    <property type="term" value="F:hydrolase activity, acting on acid anhydrides, in phosphorus-containing anhydrides"/>
    <property type="evidence" value="ECO:0007669"/>
    <property type="project" value="InterPro"/>
</dbReference>
<comment type="cofactor">
    <cofactor evidence="2">
        <name>Mg(2+)</name>
        <dbReference type="ChEBI" id="CHEBI:18420"/>
    </cofactor>
</comment>
<dbReference type="Proteomes" id="UP000011863">
    <property type="component" value="Chromosome"/>
</dbReference>
<dbReference type="Gene3D" id="3.90.79.10">
    <property type="entry name" value="Nucleoside Triphosphate Pyrophosphohydrolase"/>
    <property type="match status" value="1"/>
</dbReference>
<keyword evidence="9" id="KW-1185">Reference proteome</keyword>
<protein>
    <recommendedName>
        <fullName evidence="7">Nudix hydrolase domain-containing protein</fullName>
    </recommendedName>
</protein>
<dbReference type="OrthoDB" id="7183442at2"/>
<evidence type="ECO:0000313" key="9">
    <source>
        <dbReference type="Proteomes" id="UP000011863"/>
    </source>
</evidence>